<dbReference type="SUPFAM" id="SSF103473">
    <property type="entry name" value="MFS general substrate transporter"/>
    <property type="match status" value="1"/>
</dbReference>
<evidence type="ECO:0000313" key="9">
    <source>
        <dbReference type="EMBL" id="PEQ81984.1"/>
    </source>
</evidence>
<evidence type="ECO:0000256" key="1">
    <source>
        <dbReference type="ARBA" id="ARBA00004651"/>
    </source>
</evidence>
<keyword evidence="6 7" id="KW-0472">Membrane</keyword>
<dbReference type="GO" id="GO:0005886">
    <property type="term" value="C:plasma membrane"/>
    <property type="evidence" value="ECO:0007669"/>
    <property type="project" value="UniProtKB-SubCell"/>
</dbReference>
<comment type="caution">
    <text evidence="9">The sequence shown here is derived from an EMBL/GenBank/DDBJ whole genome shotgun (WGS) entry which is preliminary data.</text>
</comment>
<dbReference type="PANTHER" id="PTHR23513">
    <property type="entry name" value="INTEGRAL MEMBRANE EFFLUX PROTEIN-RELATED"/>
    <property type="match status" value="1"/>
</dbReference>
<feature type="domain" description="Major facilitator superfamily (MFS) profile" evidence="8">
    <location>
        <begin position="30"/>
        <end position="416"/>
    </location>
</feature>
<feature type="transmembrane region" description="Helical" evidence="7">
    <location>
        <begin position="20"/>
        <end position="43"/>
    </location>
</feature>
<dbReference type="AlphaFoldDB" id="A0A9X6YQA2"/>
<feature type="transmembrane region" description="Helical" evidence="7">
    <location>
        <begin position="303"/>
        <end position="322"/>
    </location>
</feature>
<proteinExistence type="predicted"/>
<feature type="transmembrane region" description="Helical" evidence="7">
    <location>
        <begin position="63"/>
        <end position="84"/>
    </location>
</feature>
<dbReference type="GO" id="GO:0022857">
    <property type="term" value="F:transmembrane transporter activity"/>
    <property type="evidence" value="ECO:0007669"/>
    <property type="project" value="InterPro"/>
</dbReference>
<evidence type="ECO:0000256" key="6">
    <source>
        <dbReference type="ARBA" id="ARBA00023136"/>
    </source>
</evidence>
<dbReference type="Proteomes" id="UP000219869">
    <property type="component" value="Unassembled WGS sequence"/>
</dbReference>
<sequence>MKKETNFNSSLKPNAQSRNLVSKITHFPSTYVIFIFGLLISRIGDSLYTFALPWIAYKLTGSAIIMSSLFAIGVLPIVLFGPIVGVVVDRFDRRKLMWVADVGCIILVSLIPLLYNLSVLQLWHLYVVSFILAVLSMLFDVATITVIPQIAGPSLTRANSAYQMVNQIASLAGPALAGIIIAIIGGINALWINALSFIATLVAVLLLPKKPTDRAKTLLQTIKNDMREGLKWLINDRLNLALSLQAMVGNFGASAVLGGLMYYLLSTLNLSAEESGVNYTLIGVGGLLGSIIVIPLEQRFRRGILIPTLLAVGAIGLTYAIWSEYWLAPGISFGLAMICNIAWNTIVASVRQETVPTDMQGRVLGFSRVLTRLAMPLGAIVGGLISDFNPVAIFILASTAKFIEVIIALTSPIRKL</sequence>
<keyword evidence="2" id="KW-0813">Transport</keyword>
<keyword evidence="4 7" id="KW-0812">Transmembrane</keyword>
<dbReference type="InterPro" id="IPR036259">
    <property type="entry name" value="MFS_trans_sf"/>
</dbReference>
<feature type="transmembrane region" description="Helical" evidence="7">
    <location>
        <begin position="328"/>
        <end position="348"/>
    </location>
</feature>
<evidence type="ECO:0000313" key="10">
    <source>
        <dbReference type="Proteomes" id="UP000219869"/>
    </source>
</evidence>
<feature type="transmembrane region" description="Helical" evidence="7">
    <location>
        <begin position="190"/>
        <end position="207"/>
    </location>
</feature>
<dbReference type="CDD" id="cd06173">
    <property type="entry name" value="MFS_MefA_like"/>
    <property type="match status" value="1"/>
</dbReference>
<keyword evidence="3" id="KW-1003">Cell membrane</keyword>
<dbReference type="PROSITE" id="PS50850">
    <property type="entry name" value="MFS"/>
    <property type="match status" value="1"/>
</dbReference>
<feature type="transmembrane region" description="Helical" evidence="7">
    <location>
        <begin position="96"/>
        <end position="117"/>
    </location>
</feature>
<evidence type="ECO:0000256" key="3">
    <source>
        <dbReference type="ARBA" id="ARBA00022475"/>
    </source>
</evidence>
<comment type="subcellular location">
    <subcellularLocation>
        <location evidence="1">Cell membrane</location>
        <topology evidence="1">Multi-pass membrane protein</topology>
    </subcellularLocation>
</comment>
<dbReference type="Pfam" id="PF07690">
    <property type="entry name" value="MFS_1"/>
    <property type="match status" value="1"/>
</dbReference>
<dbReference type="Gene3D" id="1.20.1250.20">
    <property type="entry name" value="MFS general substrate transporter like domains"/>
    <property type="match status" value="1"/>
</dbReference>
<evidence type="ECO:0000256" key="4">
    <source>
        <dbReference type="ARBA" id="ARBA00022692"/>
    </source>
</evidence>
<dbReference type="InterPro" id="IPR011701">
    <property type="entry name" value="MFS"/>
</dbReference>
<dbReference type="EMBL" id="NTXW01000052">
    <property type="protein sequence ID" value="PEQ81984.1"/>
    <property type="molecule type" value="Genomic_DNA"/>
</dbReference>
<name>A0A9X6YQA2_BACCE</name>
<dbReference type="RefSeq" id="WP_098324177.1">
    <property type="nucleotide sequence ID" value="NZ_NTXW01000052.1"/>
</dbReference>
<evidence type="ECO:0000259" key="8">
    <source>
        <dbReference type="PROSITE" id="PS50850"/>
    </source>
</evidence>
<feature type="transmembrane region" description="Helical" evidence="7">
    <location>
        <begin position="369"/>
        <end position="385"/>
    </location>
</feature>
<evidence type="ECO:0000256" key="7">
    <source>
        <dbReference type="SAM" id="Phobius"/>
    </source>
</evidence>
<feature type="transmembrane region" description="Helical" evidence="7">
    <location>
        <begin position="240"/>
        <end position="265"/>
    </location>
</feature>
<evidence type="ECO:0000256" key="2">
    <source>
        <dbReference type="ARBA" id="ARBA00022448"/>
    </source>
</evidence>
<keyword evidence="5 7" id="KW-1133">Transmembrane helix</keyword>
<feature type="transmembrane region" description="Helical" evidence="7">
    <location>
        <begin position="391"/>
        <end position="410"/>
    </location>
</feature>
<reference evidence="9 10" key="1">
    <citation type="submission" date="2017-09" db="EMBL/GenBank/DDBJ databases">
        <title>Large-scale bioinformatics analysis of Bacillus genomes uncovers conserved roles of natural products in bacterial physiology.</title>
        <authorList>
            <consortium name="Agbiome Team Llc"/>
            <person name="Bleich R.M."/>
            <person name="Kirk G.J."/>
            <person name="Santa Maria K.C."/>
            <person name="Allen S.E."/>
            <person name="Farag S."/>
            <person name="Shank E.A."/>
            <person name="Bowers A."/>
        </authorList>
    </citation>
    <scope>NUCLEOTIDE SEQUENCE [LARGE SCALE GENOMIC DNA]</scope>
    <source>
        <strain evidence="9 10">AFS006334</strain>
    </source>
</reference>
<feature type="transmembrane region" description="Helical" evidence="7">
    <location>
        <begin position="168"/>
        <end position="184"/>
    </location>
</feature>
<evidence type="ECO:0000256" key="5">
    <source>
        <dbReference type="ARBA" id="ARBA00022989"/>
    </source>
</evidence>
<accession>A0A9X6YQA2</accession>
<organism evidence="9 10">
    <name type="scientific">Bacillus cereus</name>
    <dbReference type="NCBI Taxonomy" id="1396"/>
    <lineage>
        <taxon>Bacteria</taxon>
        <taxon>Bacillati</taxon>
        <taxon>Bacillota</taxon>
        <taxon>Bacilli</taxon>
        <taxon>Bacillales</taxon>
        <taxon>Bacillaceae</taxon>
        <taxon>Bacillus</taxon>
        <taxon>Bacillus cereus group</taxon>
    </lineage>
</organism>
<gene>
    <name evidence="9" type="ORF">CN475_26200</name>
</gene>
<feature type="transmembrane region" description="Helical" evidence="7">
    <location>
        <begin position="123"/>
        <end position="147"/>
    </location>
</feature>
<protein>
    <submittedName>
        <fullName evidence="9">MFS transporter</fullName>
    </submittedName>
</protein>
<dbReference type="PANTHER" id="PTHR23513:SF6">
    <property type="entry name" value="MAJOR FACILITATOR SUPERFAMILY ASSOCIATED DOMAIN-CONTAINING PROTEIN"/>
    <property type="match status" value="1"/>
</dbReference>
<feature type="transmembrane region" description="Helical" evidence="7">
    <location>
        <begin position="277"/>
        <end position="296"/>
    </location>
</feature>
<dbReference type="InterPro" id="IPR020846">
    <property type="entry name" value="MFS_dom"/>
</dbReference>